<dbReference type="Gene3D" id="2.60.40.10">
    <property type="entry name" value="Immunoglobulins"/>
    <property type="match status" value="1"/>
</dbReference>
<protein>
    <submittedName>
        <fullName evidence="1">Outer membrane protein Omp28</fullName>
    </submittedName>
</protein>
<dbReference type="SUPFAM" id="SSF52833">
    <property type="entry name" value="Thioredoxin-like"/>
    <property type="match status" value="1"/>
</dbReference>
<dbReference type="EMBL" id="FNQK01000015">
    <property type="protein sequence ID" value="SEA48879.1"/>
    <property type="molecule type" value="Genomic_DNA"/>
</dbReference>
<dbReference type="AlphaFoldDB" id="A0A1H4BL71"/>
<proteinExistence type="predicted"/>
<keyword evidence="2" id="KW-1185">Reference proteome</keyword>
<name>A0A1H4BL71_BIZPA</name>
<sequence length="422" mass="45286">MTLVIMAFSFTSCGSDDDGNSGEQLSSITLSSSANGGLVGDEFTFTVKDNNNNNITANAEIKVDGVIISNPHVFSSNGVYSVVATYSGKTSNALNIIIDQELSISMTYNPESVTNQDMVSFTVMNNLGVDVTSNTVLTLGGVEISNPYQFTNLGDNVVTASYSSFTTSETINVTRGFTKKVLLEDFTGTWCPNCPPAAASVSNVTSSYSNVFGVGYHDGVSGYPDPMEIPETAFWASYYNVTGFPTVYVNGPDTRWDFPGIAQINSELAEKATTGLSIDSEIVGGLLNLEVKVAFNQIPSEEVKLMLYLVEDNVTTSSPQAGSNQGANYVHKDVLRKVYSDQLGDVIPAGSISLSSDYTFSLTGVALPSNINDMNQLKIIAFVRNTYTKTFVDYFGTTHANSPHYDIYNVQEAEVGSAVGFD</sequence>
<dbReference type="STRING" id="283786.SAMN04487990_11525"/>
<reference evidence="1 2" key="1">
    <citation type="submission" date="2016-10" db="EMBL/GenBank/DDBJ databases">
        <authorList>
            <person name="de Groot N.N."/>
        </authorList>
    </citation>
    <scope>NUCLEOTIDE SEQUENCE [LARGE SCALE GENOMIC DNA]</scope>
    <source>
        <strain evidence="1 2">DSM 23842</strain>
    </source>
</reference>
<dbReference type="Gene3D" id="3.40.30.10">
    <property type="entry name" value="Glutaredoxin"/>
    <property type="match status" value="1"/>
</dbReference>
<dbReference type="Proteomes" id="UP000198846">
    <property type="component" value="Unassembled WGS sequence"/>
</dbReference>
<dbReference type="InterPro" id="IPR021615">
    <property type="entry name" value="Omp28"/>
</dbReference>
<dbReference type="Pfam" id="PF11551">
    <property type="entry name" value="Omp28"/>
    <property type="match status" value="1"/>
</dbReference>
<gene>
    <name evidence="1" type="ORF">SAMN04487990_11525</name>
</gene>
<evidence type="ECO:0000313" key="1">
    <source>
        <dbReference type="EMBL" id="SEA48879.1"/>
    </source>
</evidence>
<dbReference type="InterPro" id="IPR013783">
    <property type="entry name" value="Ig-like_fold"/>
</dbReference>
<dbReference type="InterPro" id="IPR036249">
    <property type="entry name" value="Thioredoxin-like_sf"/>
</dbReference>
<accession>A0A1H4BL71</accession>
<organism evidence="1 2">
    <name type="scientific">Bizionia paragorgiae</name>
    <dbReference type="NCBI Taxonomy" id="283786"/>
    <lineage>
        <taxon>Bacteria</taxon>
        <taxon>Pseudomonadati</taxon>
        <taxon>Bacteroidota</taxon>
        <taxon>Flavobacteriia</taxon>
        <taxon>Flavobacteriales</taxon>
        <taxon>Flavobacteriaceae</taxon>
        <taxon>Bizionia</taxon>
    </lineage>
</organism>
<dbReference type="RefSeq" id="WP_177165327.1">
    <property type="nucleotide sequence ID" value="NZ_FNQK01000015.1"/>
</dbReference>
<evidence type="ECO:0000313" key="2">
    <source>
        <dbReference type="Proteomes" id="UP000198846"/>
    </source>
</evidence>